<evidence type="ECO:0000313" key="4">
    <source>
        <dbReference type="Proteomes" id="UP000398389"/>
    </source>
</evidence>
<name>A0A5E8BSQ2_9ASCO</name>
<gene>
    <name evidence="3" type="ORF">SAPINGB_P003882</name>
</gene>
<dbReference type="GeneID" id="43582697"/>
<organism evidence="3 4">
    <name type="scientific">Magnusiomyces paraingens</name>
    <dbReference type="NCBI Taxonomy" id="2606893"/>
    <lineage>
        <taxon>Eukaryota</taxon>
        <taxon>Fungi</taxon>
        <taxon>Dikarya</taxon>
        <taxon>Ascomycota</taxon>
        <taxon>Saccharomycotina</taxon>
        <taxon>Dipodascomycetes</taxon>
        <taxon>Dipodascales</taxon>
        <taxon>Dipodascaceae</taxon>
        <taxon>Magnusiomyces</taxon>
    </lineage>
</organism>
<feature type="region of interest" description="Disordered" evidence="1">
    <location>
        <begin position="200"/>
        <end position="224"/>
    </location>
</feature>
<dbReference type="Proteomes" id="UP000398389">
    <property type="component" value="Unassembled WGS sequence"/>
</dbReference>
<feature type="transmembrane region" description="Helical" evidence="2">
    <location>
        <begin position="319"/>
        <end position="342"/>
    </location>
</feature>
<accession>A0A5E8BSQ2</accession>
<keyword evidence="2" id="KW-0472">Membrane</keyword>
<feature type="transmembrane region" description="Helical" evidence="2">
    <location>
        <begin position="354"/>
        <end position="380"/>
    </location>
</feature>
<evidence type="ECO:0000256" key="1">
    <source>
        <dbReference type="SAM" id="MobiDB-lite"/>
    </source>
</evidence>
<sequence length="393" mass="42695">MSCEKAQLDALIRAILPDKNSTAEMPYIAINLTHDRFLEWYTKTLEYFAQTGTNSHGAGCFNEILESQLNDTDSCTTLHDPDPYDTATGITITGKLDYSSSTLELGTVVPAARRELDLRMYDVFKRYVEMSVAGDSSIAAVVRLHRPSSGALRCRSLLAWVERHSAAPLTNSPYGGHLGGFDTGRRLGSVSSLDSFSSCSLGGVHSRRSGGGDGGRNEVRGKDSDERTAALTVTVMGGSTGRNGRNIWHRVAGRVQEWSRAAVSKVSGNMAGAASLMTKLLFSIIVGFVTLIMVVFTVKLEQLLWTSIQALPTNQKGKVFVFSLSLFIQLAPVAVALFLGIIRGTVHSFSEGDGPVFVAAVLMVCLFVIPLLQLAIFYLYGKIFEVPKKFFMS</sequence>
<protein>
    <submittedName>
        <fullName evidence="3">Uncharacterized protein</fullName>
    </submittedName>
</protein>
<keyword evidence="4" id="KW-1185">Reference proteome</keyword>
<dbReference type="EMBL" id="CABVLU010000003">
    <property type="protein sequence ID" value="VVT54051.1"/>
    <property type="molecule type" value="Genomic_DNA"/>
</dbReference>
<dbReference type="RefSeq" id="XP_031854488.1">
    <property type="nucleotide sequence ID" value="XM_031998597.1"/>
</dbReference>
<feature type="transmembrane region" description="Helical" evidence="2">
    <location>
        <begin position="280"/>
        <end position="298"/>
    </location>
</feature>
<evidence type="ECO:0000256" key="2">
    <source>
        <dbReference type="SAM" id="Phobius"/>
    </source>
</evidence>
<evidence type="ECO:0000313" key="3">
    <source>
        <dbReference type="EMBL" id="VVT54051.1"/>
    </source>
</evidence>
<keyword evidence="2" id="KW-1133">Transmembrane helix</keyword>
<feature type="compositionally biased region" description="Basic and acidic residues" evidence="1">
    <location>
        <begin position="215"/>
        <end position="224"/>
    </location>
</feature>
<proteinExistence type="predicted"/>
<keyword evidence="2" id="KW-0812">Transmembrane</keyword>
<dbReference type="AlphaFoldDB" id="A0A5E8BSQ2"/>
<reference evidence="3 4" key="1">
    <citation type="submission" date="2019-09" db="EMBL/GenBank/DDBJ databases">
        <authorList>
            <person name="Brejova B."/>
        </authorList>
    </citation>
    <scope>NUCLEOTIDE SEQUENCE [LARGE SCALE GENOMIC DNA]</scope>
</reference>